<name>A0ABP6D2Y3_9ACTN</name>
<gene>
    <name evidence="2" type="ORF">GCM10010411_81060</name>
</gene>
<accession>A0ABP6D2Y3</accession>
<reference evidence="3" key="1">
    <citation type="journal article" date="2019" name="Int. J. Syst. Evol. Microbiol.">
        <title>The Global Catalogue of Microorganisms (GCM) 10K type strain sequencing project: providing services to taxonomists for standard genome sequencing and annotation.</title>
        <authorList>
            <consortium name="The Broad Institute Genomics Platform"/>
            <consortium name="The Broad Institute Genome Sequencing Center for Infectious Disease"/>
            <person name="Wu L."/>
            <person name="Ma J."/>
        </authorList>
    </citation>
    <scope>NUCLEOTIDE SEQUENCE [LARGE SCALE GENOMIC DNA]</scope>
    <source>
        <strain evidence="3">JCM 6833</strain>
    </source>
</reference>
<evidence type="ECO:0000313" key="2">
    <source>
        <dbReference type="EMBL" id="GAA2630901.1"/>
    </source>
</evidence>
<comment type="caution">
    <text evidence="2">The sequence shown here is derived from an EMBL/GenBank/DDBJ whole genome shotgun (WGS) entry which is preliminary data.</text>
</comment>
<evidence type="ECO:0000313" key="3">
    <source>
        <dbReference type="Proteomes" id="UP001501509"/>
    </source>
</evidence>
<sequence>MVGDGQYRIADGHRGAALAAAFDDAAVLEELPQLPIKQGELSEELRRRLYDAFQLQARYNKPRHEAVIRVTVREDIAHTLNAATSGAINPNKRRDRRPPGAAPSFPCSVRPRQDSNLRHPL</sequence>
<keyword evidence="3" id="KW-1185">Reference proteome</keyword>
<protein>
    <submittedName>
        <fullName evidence="2">Uncharacterized protein</fullName>
    </submittedName>
</protein>
<dbReference type="EMBL" id="BAAATD010000015">
    <property type="protein sequence ID" value="GAA2630901.1"/>
    <property type="molecule type" value="Genomic_DNA"/>
</dbReference>
<feature type="compositionally biased region" description="Basic and acidic residues" evidence="1">
    <location>
        <begin position="111"/>
        <end position="121"/>
    </location>
</feature>
<feature type="region of interest" description="Disordered" evidence="1">
    <location>
        <begin position="83"/>
        <end position="121"/>
    </location>
</feature>
<proteinExistence type="predicted"/>
<organism evidence="2 3">
    <name type="scientific">Actinomadura fulvescens</name>
    <dbReference type="NCBI Taxonomy" id="46160"/>
    <lineage>
        <taxon>Bacteria</taxon>
        <taxon>Bacillati</taxon>
        <taxon>Actinomycetota</taxon>
        <taxon>Actinomycetes</taxon>
        <taxon>Streptosporangiales</taxon>
        <taxon>Thermomonosporaceae</taxon>
        <taxon>Actinomadura</taxon>
    </lineage>
</organism>
<dbReference type="Proteomes" id="UP001501509">
    <property type="component" value="Unassembled WGS sequence"/>
</dbReference>
<evidence type="ECO:0000256" key="1">
    <source>
        <dbReference type="SAM" id="MobiDB-lite"/>
    </source>
</evidence>